<dbReference type="InterPro" id="IPR011650">
    <property type="entry name" value="Peptidase_M20_dimer"/>
</dbReference>
<dbReference type="RefSeq" id="WP_257536613.1">
    <property type="nucleotide sequence ID" value="NZ_CP011940.1"/>
</dbReference>
<dbReference type="Pfam" id="PF01546">
    <property type="entry name" value="Peptidase_M20"/>
    <property type="match status" value="1"/>
</dbReference>
<dbReference type="Gene3D" id="3.40.630.10">
    <property type="entry name" value="Zn peptidases"/>
    <property type="match status" value="1"/>
</dbReference>
<evidence type="ECO:0000256" key="2">
    <source>
        <dbReference type="ARBA" id="ARBA00022723"/>
    </source>
</evidence>
<dbReference type="InterPro" id="IPR017150">
    <property type="entry name" value="Pept_M20_glutamate_carboxypep"/>
</dbReference>
<evidence type="ECO:0000256" key="4">
    <source>
        <dbReference type="ARBA" id="ARBA00022833"/>
    </source>
</evidence>
<dbReference type="InterPro" id="IPR002933">
    <property type="entry name" value="Peptidase_M20"/>
</dbReference>
<evidence type="ECO:0000313" key="7">
    <source>
        <dbReference type="Proteomes" id="UP001605989"/>
    </source>
</evidence>
<evidence type="ECO:0000256" key="1">
    <source>
        <dbReference type="ARBA" id="ARBA00001947"/>
    </source>
</evidence>
<dbReference type="Proteomes" id="UP001605989">
    <property type="component" value="Unassembled WGS sequence"/>
</dbReference>
<dbReference type="InterPro" id="IPR050072">
    <property type="entry name" value="Peptidase_M20A"/>
</dbReference>
<dbReference type="CDD" id="cd03885">
    <property type="entry name" value="M20_CPDG2"/>
    <property type="match status" value="1"/>
</dbReference>
<comment type="caution">
    <text evidence="6">The sequence shown here is derived from an EMBL/GenBank/DDBJ whole genome shotgun (WGS) entry which is preliminary data.</text>
</comment>
<accession>A0ABW7DSL7</accession>
<evidence type="ECO:0000259" key="5">
    <source>
        <dbReference type="Pfam" id="PF07687"/>
    </source>
</evidence>
<dbReference type="SUPFAM" id="SSF53187">
    <property type="entry name" value="Zn-dependent exopeptidases"/>
    <property type="match status" value="1"/>
</dbReference>
<dbReference type="SUPFAM" id="SSF55031">
    <property type="entry name" value="Bacterial exopeptidase dimerisation domain"/>
    <property type="match status" value="1"/>
</dbReference>
<sequence>MEDIRKQIAVYIDGHRDAMIDFWRQLVQIESGSANKAGVDAVAHRVQEELDTIGAYTEIHEMKRAGNMLVSALNEDVPEAPVLLLGHMDTVFPDGTVAARPFTLRDGKAYGPGVLDMKGGVTIAVFAMKALKEAGWAKRPVRLVLAGDEEVGHCDSDCDQQIMEQARGAVAAFNCESGRLGNEVVVQRKGALTYRMDVTGIAAHAGNEPEKGRSAILEMAHKVIAIQNLTDWQQGTTYNVGVISGGTVANAVPDTASILIDVRYLKKEYVLNIEAKLQDVAHTTYVNGTKTSLTQLSCCIPMERMAGTDGLLAKVQEAYASFGMPRPSGIIVGGGSDSAYTVAAGVPTICAMGVEGSRHHSPEEYASVELLYARAKALAYVVTMV</sequence>
<dbReference type="PANTHER" id="PTHR43808:SF9">
    <property type="entry name" value="BLL0789 PROTEIN"/>
    <property type="match status" value="1"/>
</dbReference>
<keyword evidence="4" id="KW-0862">Zinc</keyword>
<dbReference type="Pfam" id="PF07687">
    <property type="entry name" value="M20_dimer"/>
    <property type="match status" value="1"/>
</dbReference>
<feature type="domain" description="Peptidase M20 dimerisation" evidence="5">
    <location>
        <begin position="187"/>
        <end position="288"/>
    </location>
</feature>
<reference evidence="6 7" key="1">
    <citation type="submission" date="2024-10" db="EMBL/GenBank/DDBJ databases">
        <authorList>
            <person name="Sang B.-I."/>
            <person name="Prabhaharan D."/>
        </authorList>
    </citation>
    <scope>NUCLEOTIDE SEQUENCE [LARGE SCALE GENOMIC DNA]</scope>
    <source>
        <strain evidence="6 7">MH</strain>
    </source>
</reference>
<dbReference type="InterPro" id="IPR001261">
    <property type="entry name" value="ArgE/DapE_CS"/>
</dbReference>
<proteinExistence type="predicted"/>
<evidence type="ECO:0000256" key="3">
    <source>
        <dbReference type="ARBA" id="ARBA00022801"/>
    </source>
</evidence>
<dbReference type="EMBL" id="JBIEKR010000013">
    <property type="protein sequence ID" value="MFG6274110.1"/>
    <property type="molecule type" value="Genomic_DNA"/>
</dbReference>
<dbReference type="PANTHER" id="PTHR43808">
    <property type="entry name" value="ACETYLORNITHINE DEACETYLASE"/>
    <property type="match status" value="1"/>
</dbReference>
<name>A0ABW7DSL7_9FIRM</name>
<keyword evidence="2" id="KW-0479">Metal-binding</keyword>
<keyword evidence="3" id="KW-0378">Hydrolase</keyword>
<dbReference type="PROSITE" id="PS00758">
    <property type="entry name" value="ARGE_DAPE_CPG2_1"/>
    <property type="match status" value="1"/>
</dbReference>
<evidence type="ECO:0000313" key="6">
    <source>
        <dbReference type="EMBL" id="MFG6274110.1"/>
    </source>
</evidence>
<protein>
    <submittedName>
        <fullName evidence="6">M20 family metallopeptidase</fullName>
    </submittedName>
</protein>
<gene>
    <name evidence="6" type="ORF">ACGTZG_13035</name>
</gene>
<keyword evidence="7" id="KW-1185">Reference proteome</keyword>
<organism evidence="6 7">
    <name type="scientific">Megasphaera hexanoica</name>
    <dbReference type="NCBI Taxonomy" id="1675036"/>
    <lineage>
        <taxon>Bacteria</taxon>
        <taxon>Bacillati</taxon>
        <taxon>Bacillota</taxon>
        <taxon>Negativicutes</taxon>
        <taxon>Veillonellales</taxon>
        <taxon>Veillonellaceae</taxon>
        <taxon>Megasphaera</taxon>
    </lineage>
</organism>
<dbReference type="Gene3D" id="3.30.70.360">
    <property type="match status" value="1"/>
</dbReference>
<dbReference type="InterPro" id="IPR036264">
    <property type="entry name" value="Bact_exopeptidase_dim_dom"/>
</dbReference>
<comment type="cofactor">
    <cofactor evidence="1">
        <name>Zn(2+)</name>
        <dbReference type="ChEBI" id="CHEBI:29105"/>
    </cofactor>
</comment>
<dbReference type="PIRSF" id="PIRSF037238">
    <property type="entry name" value="Carboxypeptidase_G2"/>
    <property type="match status" value="1"/>
</dbReference>